<evidence type="ECO:0000313" key="2">
    <source>
        <dbReference type="Proteomes" id="UP000034980"/>
    </source>
</evidence>
<name>W2CW40_9BACT</name>
<dbReference type="EMBL" id="AYYF01001567">
    <property type="protein sequence ID" value="ETK11375.1"/>
    <property type="molecule type" value="Genomic_DNA"/>
</dbReference>
<protein>
    <submittedName>
        <fullName evidence="1">Uncharacterized protein</fullName>
    </submittedName>
</protein>
<dbReference type="Proteomes" id="UP000034980">
    <property type="component" value="Unassembled WGS sequence"/>
</dbReference>
<reference evidence="1 2" key="1">
    <citation type="submission" date="2013-11" db="EMBL/GenBank/DDBJ databases">
        <title>Single cell genomics of uncultured Tannerella BU063 (oral taxon 286).</title>
        <authorList>
            <person name="Beall C.J."/>
            <person name="Campbell A.G."/>
            <person name="Griffen A.L."/>
            <person name="Podar M."/>
            <person name="Leys E.J."/>
        </authorList>
    </citation>
    <scope>NUCLEOTIDE SEQUENCE [LARGE SCALE GENOMIC DNA]</scope>
    <source>
        <strain evidence="1">Cell 8/11</strain>
    </source>
</reference>
<comment type="caution">
    <text evidence="1">The sequence shown here is derived from an EMBL/GenBank/DDBJ whole genome shotgun (WGS) entry which is preliminary data.</text>
</comment>
<gene>
    <name evidence="1" type="ORF">T235_15700</name>
</gene>
<sequence>MDRQYLQKQSDAKFRIDITDRMGNPVDPTKCDLQFEFYTSRSRRIVVGRKLGEAFPPGLKVDNGQVVVGLDNPRFTEGPLFARFRTRIYDATFPDGFYDIASGEVNTGIEVVDN</sequence>
<proteinExistence type="predicted"/>
<dbReference type="AlphaFoldDB" id="W2CW40"/>
<evidence type="ECO:0000313" key="1">
    <source>
        <dbReference type="EMBL" id="ETK11375.1"/>
    </source>
</evidence>
<organism evidence="1 2">
    <name type="scientific">Tannerella sp. oral taxon BU063 isolate Cell 8/11</name>
    <dbReference type="NCBI Taxonomy" id="1411915"/>
    <lineage>
        <taxon>Bacteria</taxon>
        <taxon>Pseudomonadati</taxon>
        <taxon>Bacteroidota</taxon>
        <taxon>Bacteroidia</taxon>
        <taxon>Bacteroidales</taxon>
        <taxon>Tannerellaceae</taxon>
        <taxon>Tannerella</taxon>
    </lineage>
</organism>
<dbReference type="PATRIC" id="fig|1411915.3.peg.1870"/>
<accession>W2CW40</accession>